<dbReference type="CDD" id="cd04436">
    <property type="entry name" value="DEP_fRgd2"/>
    <property type="match status" value="1"/>
</dbReference>
<dbReference type="Pfam" id="PF00620">
    <property type="entry name" value="RhoGAP"/>
    <property type="match status" value="1"/>
</dbReference>
<gene>
    <name evidence="7" type="ORF">AAFC00_002514</name>
</gene>
<feature type="compositionally biased region" description="Low complexity" evidence="3">
    <location>
        <begin position="717"/>
        <end position="729"/>
    </location>
</feature>
<evidence type="ECO:0000256" key="2">
    <source>
        <dbReference type="SAM" id="Coils"/>
    </source>
</evidence>
<dbReference type="SUPFAM" id="SSF48350">
    <property type="entry name" value="GTPase activation domain, GAP"/>
    <property type="match status" value="1"/>
</dbReference>
<feature type="compositionally biased region" description="Basic and acidic residues" evidence="3">
    <location>
        <begin position="701"/>
        <end position="716"/>
    </location>
</feature>
<dbReference type="SUPFAM" id="SSF46785">
    <property type="entry name" value="Winged helix' DNA-binding domain"/>
    <property type="match status" value="1"/>
</dbReference>
<keyword evidence="1 2" id="KW-0175">Coiled coil</keyword>
<feature type="compositionally biased region" description="Acidic residues" evidence="3">
    <location>
        <begin position="191"/>
        <end position="202"/>
    </location>
</feature>
<evidence type="ECO:0000259" key="5">
    <source>
        <dbReference type="PROSITE" id="PS50238"/>
    </source>
</evidence>
<feature type="compositionally biased region" description="Basic and acidic residues" evidence="3">
    <location>
        <begin position="952"/>
        <end position="967"/>
    </location>
</feature>
<feature type="coiled-coil region" evidence="2">
    <location>
        <begin position="359"/>
        <end position="393"/>
    </location>
</feature>
<dbReference type="Pfam" id="PF00611">
    <property type="entry name" value="FCH"/>
    <property type="match status" value="1"/>
</dbReference>
<dbReference type="InterPro" id="IPR031160">
    <property type="entry name" value="F_BAR_dom"/>
</dbReference>
<dbReference type="InterPro" id="IPR000591">
    <property type="entry name" value="DEP_dom"/>
</dbReference>
<evidence type="ECO:0000313" key="8">
    <source>
        <dbReference type="Proteomes" id="UP001562354"/>
    </source>
</evidence>
<dbReference type="EMBL" id="JBFMKM010000012">
    <property type="protein sequence ID" value="KAL1302075.1"/>
    <property type="molecule type" value="Genomic_DNA"/>
</dbReference>
<dbReference type="RefSeq" id="XP_069198351.1">
    <property type="nucleotide sequence ID" value="XM_069341844.1"/>
</dbReference>
<keyword evidence="8" id="KW-1185">Reference proteome</keyword>
<feature type="domain" description="F-BAR" evidence="6">
    <location>
        <begin position="1"/>
        <end position="446"/>
    </location>
</feature>
<dbReference type="InterPro" id="IPR008936">
    <property type="entry name" value="Rho_GTPase_activation_prot"/>
</dbReference>
<dbReference type="InterPro" id="IPR036390">
    <property type="entry name" value="WH_DNA-bd_sf"/>
</dbReference>
<organism evidence="7 8">
    <name type="scientific">Neodothiora populina</name>
    <dbReference type="NCBI Taxonomy" id="2781224"/>
    <lineage>
        <taxon>Eukaryota</taxon>
        <taxon>Fungi</taxon>
        <taxon>Dikarya</taxon>
        <taxon>Ascomycota</taxon>
        <taxon>Pezizomycotina</taxon>
        <taxon>Dothideomycetes</taxon>
        <taxon>Dothideomycetidae</taxon>
        <taxon>Dothideales</taxon>
        <taxon>Dothioraceae</taxon>
        <taxon>Neodothiora</taxon>
    </lineage>
</organism>
<feature type="domain" description="Rho-GAP" evidence="5">
    <location>
        <begin position="480"/>
        <end position="678"/>
    </location>
</feature>
<protein>
    <recommendedName>
        <fullName evidence="9">Rho-GTPase-activating protein 8</fullName>
    </recommendedName>
</protein>
<dbReference type="PROSITE" id="PS51741">
    <property type="entry name" value="F_BAR"/>
    <property type="match status" value="1"/>
</dbReference>
<feature type="compositionally biased region" description="Polar residues" evidence="3">
    <location>
        <begin position="901"/>
        <end position="910"/>
    </location>
</feature>
<reference evidence="7 8" key="1">
    <citation type="submission" date="2024-07" db="EMBL/GenBank/DDBJ databases">
        <title>Draft sequence of the Neodothiora populina.</title>
        <authorList>
            <person name="Drown D.D."/>
            <person name="Schuette U.S."/>
            <person name="Buechlein A.B."/>
            <person name="Rusch D.R."/>
            <person name="Winton L.W."/>
            <person name="Adams G.A."/>
        </authorList>
    </citation>
    <scope>NUCLEOTIDE SEQUENCE [LARGE SCALE GENOMIC DNA]</scope>
    <source>
        <strain evidence="7 8">CPC 39397</strain>
    </source>
</reference>
<dbReference type="InterPro" id="IPR000198">
    <property type="entry name" value="RhoGAP_dom"/>
</dbReference>
<evidence type="ECO:0000256" key="1">
    <source>
        <dbReference type="PROSITE-ProRule" id="PRU01077"/>
    </source>
</evidence>
<evidence type="ECO:0000256" key="3">
    <source>
        <dbReference type="SAM" id="MobiDB-lite"/>
    </source>
</evidence>
<feature type="compositionally biased region" description="Basic and acidic residues" evidence="3">
    <location>
        <begin position="888"/>
        <end position="898"/>
    </location>
</feature>
<dbReference type="SMART" id="SM00324">
    <property type="entry name" value="RhoGAP"/>
    <property type="match status" value="1"/>
</dbReference>
<feature type="compositionally biased region" description="Polar residues" evidence="3">
    <location>
        <begin position="819"/>
        <end position="833"/>
    </location>
</feature>
<dbReference type="InterPro" id="IPR027267">
    <property type="entry name" value="AH/BAR_dom_sf"/>
</dbReference>
<dbReference type="Gene3D" id="1.10.555.10">
    <property type="entry name" value="Rho GTPase activation protein"/>
    <property type="match status" value="1"/>
</dbReference>
<dbReference type="SMART" id="SM00055">
    <property type="entry name" value="FCH"/>
    <property type="match status" value="1"/>
</dbReference>
<dbReference type="PROSITE" id="PS50238">
    <property type="entry name" value="RHOGAP"/>
    <property type="match status" value="1"/>
</dbReference>
<name>A0ABR3P7N5_9PEZI</name>
<dbReference type="PANTHER" id="PTHR23065:SF17">
    <property type="entry name" value="RHO-GTPASE-ACTIVATING PROTEIN RGD2"/>
    <property type="match status" value="1"/>
</dbReference>
<dbReference type="SUPFAM" id="SSF103657">
    <property type="entry name" value="BAR/IMD domain-like"/>
    <property type="match status" value="1"/>
</dbReference>
<feature type="domain" description="DEP" evidence="4">
    <location>
        <begin position="219"/>
        <end position="303"/>
    </location>
</feature>
<dbReference type="InterPro" id="IPR001060">
    <property type="entry name" value="FCH_dom"/>
</dbReference>
<feature type="compositionally biased region" description="Polar residues" evidence="3">
    <location>
        <begin position="732"/>
        <end position="744"/>
    </location>
</feature>
<dbReference type="Gene3D" id="1.20.1270.60">
    <property type="entry name" value="Arfaptin homology (AH) domain/BAR domain"/>
    <property type="match status" value="2"/>
</dbReference>
<dbReference type="PROSITE" id="PS50186">
    <property type="entry name" value="DEP"/>
    <property type="match status" value="1"/>
</dbReference>
<evidence type="ECO:0000259" key="4">
    <source>
        <dbReference type="PROSITE" id="PS50186"/>
    </source>
</evidence>
<dbReference type="Pfam" id="PF00610">
    <property type="entry name" value="DEP"/>
    <property type="match status" value="1"/>
</dbReference>
<dbReference type="PANTHER" id="PTHR23065">
    <property type="entry name" value="PROLINE-SERINE-THREONINE PHOSPHATASE INTERACTING PROTEIN 1"/>
    <property type="match status" value="1"/>
</dbReference>
<feature type="compositionally biased region" description="Low complexity" evidence="3">
    <location>
        <begin position="840"/>
        <end position="855"/>
    </location>
</feature>
<evidence type="ECO:0000313" key="7">
    <source>
        <dbReference type="EMBL" id="KAL1302075.1"/>
    </source>
</evidence>
<proteinExistence type="predicted"/>
<feature type="region of interest" description="Disordered" evidence="3">
    <location>
        <begin position="686"/>
        <end position="967"/>
    </location>
</feature>
<feature type="compositionally biased region" description="Basic and acidic residues" evidence="3">
    <location>
        <begin position="930"/>
        <end position="943"/>
    </location>
</feature>
<comment type="caution">
    <text evidence="7">The sequence shown here is derived from an EMBL/GenBank/DDBJ whole genome shotgun (WGS) entry which is preliminary data.</text>
</comment>
<dbReference type="GeneID" id="95976216"/>
<sequence length="967" mass="106205">MSSFAAAFWSSDQSYAGGLGVLFGKLQQGVQENQQILLIARMRAEAEDVYGQKLGEIEVATLKVDGGFARDDGASLKKAYDGVRVEMIEAAKNHRKIASNIRELVVNPFGRWCEAHALRVQNSHDDLQARIKVHDKQADTVRTYRSQYYNKCRRVEDLDEEEKLAFQDPQSEAASSPRSNSTIPTVKLSEPDDEEEPEPIDIGDETYMPEQVKKILTHMLENIKIGDAKVPILGTYQNVSSGADITEYIQKHMNGTSISYAERIGQDLVDKGFLRLIGNVGSTFANSSRMNYQWRPKVFQITGFPEKRTPTSAATGPLGRSNTISSLTSIPDSPKISAVGDILAGWNPLNNAHPNETPAGKLRREASEADERYKAAVRKLDALRCNLEEAMVDHLKFMERCELDRLKAIKSVILDFSGAVSNVIPSLQSTVDNMMLFQETVQPLGDLRYLLENYRTGPFVPKVTIYENYYNNVDEQTFGVDIEARARSDRKRVPLVVTTLLTFLDNHYPDLEGDEARRQIWLVDVPLAATHHLRNTINTGKAIPHDLLENYDIPIVASVLKLYLLELPDSLVSSHVYEIVKTIYTTTAPNTSESARITVIQSTLGQLRLANIATLDAIMTHFTRLIELTSAEESYVAQLASALAPCVLRPKQENSLSMAEKFNVRLVRDLFAHKNAIFGELKRQSSLTHTNSGAQRPRAISTDESRRREHFEERQRAIIAAAEGRGRAASPMRNSSGTEASVASPTAHRRDRSASAQTRFPVAAPGAATSNRTNRGSLEVPASPQRAPAGPQSPPKTNGTPLAMQLEQDDTPKTRPRSDTNGTTIVTPGASENETPDYMAHASSADGDSEAGSAHVELDKRNSLGRSAAARPFRKAPTGGLQRQSLIAKRDSLTKRDSVGSVGTASSMPNSAGGVMGPTSEVVVASPVDVNEKPEQEAVKEAGGEEEDEAEEPVRGVELVDKPMDLD</sequence>
<evidence type="ECO:0000259" key="6">
    <source>
        <dbReference type="PROSITE" id="PS51741"/>
    </source>
</evidence>
<feature type="compositionally biased region" description="Polar residues" evidence="3">
    <location>
        <begin position="168"/>
        <end position="184"/>
    </location>
</feature>
<accession>A0ABR3P7N5</accession>
<dbReference type="CDD" id="cd04399">
    <property type="entry name" value="RhoGAP_fRGD2"/>
    <property type="match status" value="1"/>
</dbReference>
<feature type="region of interest" description="Disordered" evidence="3">
    <location>
        <begin position="161"/>
        <end position="202"/>
    </location>
</feature>
<evidence type="ECO:0008006" key="9">
    <source>
        <dbReference type="Google" id="ProtNLM"/>
    </source>
</evidence>
<dbReference type="Proteomes" id="UP001562354">
    <property type="component" value="Unassembled WGS sequence"/>
</dbReference>